<dbReference type="InterPro" id="IPR050314">
    <property type="entry name" value="Glycosyl_Hydrlase_18"/>
</dbReference>
<dbReference type="InterPro" id="IPR017853">
    <property type="entry name" value="GH"/>
</dbReference>
<feature type="domain" description="GH18" evidence="3">
    <location>
        <begin position="1"/>
        <end position="130"/>
    </location>
</feature>
<sequence length="187" mass="20293">MGVKPEQVTLGYSFYRRSFKLSNPSCTTPGCPFKGGARAGPCSDTSGILMYYEISAILKQLPNLKPVFDKKAAVKYLVFDKDQWISYDDADTCKLKRQWADSVGFGSSLIWAVDTDDDNFSAMSGLMGYNVSHVQAAAGGVKALAMTSDNVARSLQGENGQDCKALKDYACKPARDLRCEKGETLAG</sequence>
<dbReference type="SUPFAM" id="SSF54556">
    <property type="entry name" value="Chitinase insertion domain"/>
    <property type="match status" value="1"/>
</dbReference>
<dbReference type="PANTHER" id="PTHR11177:SF333">
    <property type="entry name" value="CHITINASE"/>
    <property type="match status" value="1"/>
</dbReference>
<gene>
    <name evidence="4" type="ORF">QBC33DRAFT_359677</name>
</gene>
<comment type="caution">
    <text evidence="4">The sequence shown here is derived from an EMBL/GenBank/DDBJ whole genome shotgun (WGS) entry which is preliminary data.</text>
</comment>
<dbReference type="PROSITE" id="PS51910">
    <property type="entry name" value="GH18_2"/>
    <property type="match status" value="1"/>
</dbReference>
<dbReference type="GO" id="GO:0005975">
    <property type="term" value="P:carbohydrate metabolic process"/>
    <property type="evidence" value="ECO:0007669"/>
    <property type="project" value="InterPro"/>
</dbReference>
<name>A0AAJ0C2K6_9PEZI</name>
<evidence type="ECO:0000313" key="4">
    <source>
        <dbReference type="EMBL" id="KAK1768775.1"/>
    </source>
</evidence>
<dbReference type="InterPro" id="IPR029070">
    <property type="entry name" value="Chitinase_insertion_sf"/>
</dbReference>
<dbReference type="EC" id="3.2.1.14" evidence="2"/>
<protein>
    <recommendedName>
        <fullName evidence="2">chitinase</fullName>
        <ecNumber evidence="2">3.2.1.14</ecNumber>
    </recommendedName>
</protein>
<dbReference type="Pfam" id="PF00704">
    <property type="entry name" value="Glyco_hydro_18"/>
    <property type="match status" value="1"/>
</dbReference>
<dbReference type="GO" id="GO:0008843">
    <property type="term" value="F:endochitinase activity"/>
    <property type="evidence" value="ECO:0007669"/>
    <property type="project" value="UniProtKB-EC"/>
</dbReference>
<dbReference type="GeneID" id="85307094"/>
<reference evidence="4" key="1">
    <citation type="submission" date="2023-06" db="EMBL/GenBank/DDBJ databases">
        <title>Genome-scale phylogeny and comparative genomics of the fungal order Sordariales.</title>
        <authorList>
            <consortium name="Lawrence Berkeley National Laboratory"/>
            <person name="Hensen N."/>
            <person name="Bonometti L."/>
            <person name="Westerberg I."/>
            <person name="Brannstrom I.O."/>
            <person name="Guillou S."/>
            <person name="Cros-Aarteil S."/>
            <person name="Calhoun S."/>
            <person name="Haridas S."/>
            <person name="Kuo A."/>
            <person name="Mondo S."/>
            <person name="Pangilinan J."/>
            <person name="Riley R."/>
            <person name="Labutti K."/>
            <person name="Andreopoulos B."/>
            <person name="Lipzen A."/>
            <person name="Chen C."/>
            <person name="Yanf M."/>
            <person name="Daum C."/>
            <person name="Ng V."/>
            <person name="Clum A."/>
            <person name="Steindorff A."/>
            <person name="Ohm R."/>
            <person name="Martin F."/>
            <person name="Silar P."/>
            <person name="Natvig D."/>
            <person name="Lalanne C."/>
            <person name="Gautier V."/>
            <person name="Ament-Velasquez S.L."/>
            <person name="Kruys A."/>
            <person name="Hutchinson M.I."/>
            <person name="Powell A.J."/>
            <person name="Barry K."/>
            <person name="Miller A.N."/>
            <person name="Grigoriev I.V."/>
            <person name="Debuchy R."/>
            <person name="Gladieux P."/>
            <person name="Thoren M.H."/>
            <person name="Johannesson H."/>
        </authorList>
    </citation>
    <scope>NUCLEOTIDE SEQUENCE</scope>
    <source>
        <strain evidence="4">8032-3</strain>
    </source>
</reference>
<dbReference type="SUPFAM" id="SSF51445">
    <property type="entry name" value="(Trans)glycosidases"/>
    <property type="match status" value="1"/>
</dbReference>
<dbReference type="Proteomes" id="UP001244011">
    <property type="component" value="Unassembled WGS sequence"/>
</dbReference>
<accession>A0AAJ0C2K6</accession>
<dbReference type="InterPro" id="IPR001223">
    <property type="entry name" value="Glyco_hydro18_cat"/>
</dbReference>
<dbReference type="AlphaFoldDB" id="A0AAJ0C2K6"/>
<dbReference type="Gene3D" id="3.10.50.10">
    <property type="match status" value="1"/>
</dbReference>
<comment type="similarity">
    <text evidence="1">Belongs to the glycosyl hydrolase 18 family. Chitinase class V subfamily.</text>
</comment>
<dbReference type="RefSeq" id="XP_060284988.1">
    <property type="nucleotide sequence ID" value="XM_060423907.1"/>
</dbReference>
<dbReference type="EMBL" id="MU839004">
    <property type="protein sequence ID" value="KAK1768775.1"/>
    <property type="molecule type" value="Genomic_DNA"/>
</dbReference>
<keyword evidence="5" id="KW-1185">Reference proteome</keyword>
<evidence type="ECO:0000256" key="1">
    <source>
        <dbReference type="ARBA" id="ARBA00008682"/>
    </source>
</evidence>
<proteinExistence type="inferred from homology"/>
<dbReference type="PANTHER" id="PTHR11177">
    <property type="entry name" value="CHITINASE"/>
    <property type="match status" value="1"/>
</dbReference>
<evidence type="ECO:0000256" key="2">
    <source>
        <dbReference type="ARBA" id="ARBA00012729"/>
    </source>
</evidence>
<evidence type="ECO:0000313" key="5">
    <source>
        <dbReference type="Proteomes" id="UP001244011"/>
    </source>
</evidence>
<organism evidence="4 5">
    <name type="scientific">Phialemonium atrogriseum</name>
    <dbReference type="NCBI Taxonomy" id="1093897"/>
    <lineage>
        <taxon>Eukaryota</taxon>
        <taxon>Fungi</taxon>
        <taxon>Dikarya</taxon>
        <taxon>Ascomycota</taxon>
        <taxon>Pezizomycotina</taxon>
        <taxon>Sordariomycetes</taxon>
        <taxon>Sordariomycetidae</taxon>
        <taxon>Cephalothecales</taxon>
        <taxon>Cephalothecaceae</taxon>
        <taxon>Phialemonium</taxon>
    </lineage>
</organism>
<evidence type="ECO:0000259" key="3">
    <source>
        <dbReference type="PROSITE" id="PS51910"/>
    </source>
</evidence>